<dbReference type="EMBL" id="JACXIY010000013">
    <property type="protein sequence ID" value="MBD2868979.1"/>
    <property type="molecule type" value="Genomic_DNA"/>
</dbReference>
<comment type="caution">
    <text evidence="2">The sequence shown here is derived from an EMBL/GenBank/DDBJ whole genome shotgun (WGS) entry which is preliminary data.</text>
</comment>
<dbReference type="SUPFAM" id="SSF50939">
    <property type="entry name" value="Sialidases"/>
    <property type="match status" value="1"/>
</dbReference>
<evidence type="ECO:0000259" key="1">
    <source>
        <dbReference type="Pfam" id="PF13088"/>
    </source>
</evidence>
<evidence type="ECO:0000313" key="3">
    <source>
        <dbReference type="Proteomes" id="UP000632125"/>
    </source>
</evidence>
<dbReference type="AlphaFoldDB" id="A0A927CJ04"/>
<keyword evidence="3" id="KW-1185">Reference proteome</keyword>
<dbReference type="Pfam" id="PF13088">
    <property type="entry name" value="BNR_2"/>
    <property type="match status" value="1"/>
</dbReference>
<gene>
    <name evidence="2" type="ORF">IDH41_10350</name>
</gene>
<dbReference type="CDD" id="cd15482">
    <property type="entry name" value="Sialidase_non-viral"/>
    <property type="match status" value="1"/>
</dbReference>
<feature type="domain" description="Sialidase" evidence="1">
    <location>
        <begin position="27"/>
        <end position="242"/>
    </location>
</feature>
<evidence type="ECO:0000313" key="2">
    <source>
        <dbReference type="EMBL" id="MBD2868979.1"/>
    </source>
</evidence>
<dbReference type="InterPro" id="IPR011040">
    <property type="entry name" value="Sialidase"/>
</dbReference>
<dbReference type="PANTHER" id="PTHR43752">
    <property type="entry name" value="BNR/ASP-BOX REPEAT FAMILY PROTEIN"/>
    <property type="match status" value="1"/>
</dbReference>
<dbReference type="Proteomes" id="UP000632125">
    <property type="component" value="Unassembled WGS sequence"/>
</dbReference>
<dbReference type="Gene3D" id="2.120.10.10">
    <property type="match status" value="1"/>
</dbReference>
<accession>A0A927CJ04</accession>
<name>A0A927CJ04_9BACL</name>
<protein>
    <submittedName>
        <fullName evidence="2">Exo-alpha-sialidase</fullName>
    </submittedName>
</protein>
<organism evidence="2 3">
    <name type="scientific">Paenibacillus arenilitoris</name>
    <dbReference type="NCBI Taxonomy" id="2772299"/>
    <lineage>
        <taxon>Bacteria</taxon>
        <taxon>Bacillati</taxon>
        <taxon>Bacillota</taxon>
        <taxon>Bacilli</taxon>
        <taxon>Bacillales</taxon>
        <taxon>Paenibacillaceae</taxon>
        <taxon>Paenibacillus</taxon>
    </lineage>
</organism>
<sequence length="336" mass="38148">MIQKFPVSRDDNWYEAWPDLALTISGKLVCVFSQCTHHGNRSQTRIMITESTDRGRTWGNKRPLTELTNGDPHWNCARISRLRDGRLVIVADQVAKGYTEGGINYMWIGDAEGTHWSEPIATPLTGIVPDQLIELPSGRWLLSAHYNGQWLRYSDNQGIDWSEPVLIADDPGLKLCEVSILPLDDGTLVAFLRENSGEGWDCYKAISYDQGESWSGLYRMPLPGCHRPIAGLLQSGQILITYRFMQGGKGWLGKWTQNFFAAITDQESAKALERREQWTRIMPIDFDRSPVADLGYSGWVQFDDGEIYVVQYIVDDAPMGQIRGYSLREEDFMLES</sequence>
<dbReference type="PANTHER" id="PTHR43752:SF2">
    <property type="entry name" value="BNR_ASP-BOX REPEAT FAMILY PROTEIN"/>
    <property type="match status" value="1"/>
</dbReference>
<dbReference type="RefSeq" id="WP_190860726.1">
    <property type="nucleotide sequence ID" value="NZ_JACXIY010000013.1"/>
</dbReference>
<dbReference type="InterPro" id="IPR036278">
    <property type="entry name" value="Sialidase_sf"/>
</dbReference>
<proteinExistence type="predicted"/>
<reference evidence="2" key="1">
    <citation type="submission" date="2020-09" db="EMBL/GenBank/DDBJ databases">
        <title>A novel bacterium of genus Paenibacillus, isolated from South China Sea.</title>
        <authorList>
            <person name="Huang H."/>
            <person name="Mo K."/>
            <person name="Hu Y."/>
        </authorList>
    </citation>
    <scope>NUCLEOTIDE SEQUENCE</scope>
    <source>
        <strain evidence="2">IB182493</strain>
    </source>
</reference>